<reference evidence="1 2" key="1">
    <citation type="submission" date="2016-10" db="EMBL/GenBank/DDBJ databases">
        <authorList>
            <person name="de Groot N.N."/>
        </authorList>
    </citation>
    <scope>NUCLEOTIDE SEQUENCE [LARGE SCALE GENOMIC DNA]</scope>
    <source>
        <strain evidence="1 2">DSM 6793</strain>
    </source>
</reference>
<evidence type="ECO:0000313" key="1">
    <source>
        <dbReference type="EMBL" id="SFC71366.1"/>
    </source>
</evidence>
<proteinExistence type="predicted"/>
<gene>
    <name evidence="1" type="ORF">SAMN05421780_108194</name>
</gene>
<accession>A0A1I1LEI0</accession>
<organism evidence="1 2">
    <name type="scientific">Flexibacter flexilis DSM 6793</name>
    <dbReference type="NCBI Taxonomy" id="927664"/>
    <lineage>
        <taxon>Bacteria</taxon>
        <taxon>Pseudomonadati</taxon>
        <taxon>Bacteroidota</taxon>
        <taxon>Cytophagia</taxon>
        <taxon>Cytophagales</taxon>
        <taxon>Flexibacteraceae</taxon>
        <taxon>Flexibacter</taxon>
    </lineage>
</organism>
<name>A0A1I1LEI0_9BACT</name>
<dbReference type="Gene3D" id="3.40.50.300">
    <property type="entry name" value="P-loop containing nucleotide triphosphate hydrolases"/>
    <property type="match status" value="1"/>
</dbReference>
<protein>
    <submittedName>
        <fullName evidence="1">Uncharacterized protein</fullName>
    </submittedName>
</protein>
<dbReference type="InterPro" id="IPR027417">
    <property type="entry name" value="P-loop_NTPase"/>
</dbReference>
<dbReference type="AlphaFoldDB" id="A0A1I1LEI0"/>
<dbReference type="STRING" id="927664.SAMN05421780_108194"/>
<evidence type="ECO:0000313" key="2">
    <source>
        <dbReference type="Proteomes" id="UP000199514"/>
    </source>
</evidence>
<keyword evidence="2" id="KW-1185">Reference proteome</keyword>
<dbReference type="EMBL" id="FOLE01000008">
    <property type="protein sequence ID" value="SFC71366.1"/>
    <property type="molecule type" value="Genomic_DNA"/>
</dbReference>
<sequence>MLATGMQVHKFLEGGRGLGKSSILAWRIKDIAIKMPRSANVIVGESYIQIITRTLPSTIEGLARLGYHKDIHYFVGRKPPKAWKWPEPYQPPLAYDHFMIWYTGAGFHFVSQDRPGSGRGLNTDSVTGDEMQLLKYDDLFHDVLATNRSNKDKPYANLPIHHSTMFVGTIPWNTRGKWLYKMEELAQANPKEYLYIRAPSEFNREVLGDEWFKNMERELPPLIYNGEIKCIRPTKIEGGFYPLLNEQVHYYASSNYRYLDSLGFDFSKVTDLDCRADGDIDMNRPFDIACDWGAHINTLVVRQEHSRNGFIESRAVNALFVKTPKRLQDLAAMFCDYYEAKTKKEVNFYYDHTAVFTDASRPTSFADEFMAVLRKRGWTVVPHYIGQAASHHTRYLFWGMAHSEADERLPRIRYNERNCKYLLLSKQNAGVLQGRNGFEKDKRAERDINAAQEETTHFSDADDTLCYGKYGKLMNSGSVSNYIPETMM</sequence>
<dbReference type="Proteomes" id="UP000199514">
    <property type="component" value="Unassembled WGS sequence"/>
</dbReference>